<sequence>MELLKTNDLTKKFKNHLAVNHLNLKINKGQLVALLGHNGAGKSTTISMMIGLMQPTSGNVEIEGLKVTDAKYRQKLGVVFQNSVLDNDLTVKQNINVRANMYKNLDAQFKNKLLNDLELNSILNQKYRTLSGGQRRRVDIVRALLNKPEILFLDEPSTGLDIQSRNKIWEFLNNLRKSMGLTIILTTHYLEEAEDVDFVYVMDKGKLVEGDTVEHLKDKYAKDTLILYSNNLEEIKDKLNHKIIGESKSSISINLDNHNDAIDILNKFKSLITTFEYQRGSMDDIFIALTGREVE</sequence>
<comment type="caution">
    <text evidence="6">The sequence shown here is derived from an EMBL/GenBank/DDBJ whole genome shotgun (WGS) entry which is preliminary data.</text>
</comment>
<dbReference type="PROSITE" id="PS00211">
    <property type="entry name" value="ABC_TRANSPORTER_1"/>
    <property type="match status" value="1"/>
</dbReference>
<keyword evidence="2" id="KW-0813">Transport</keyword>
<dbReference type="InterPro" id="IPR050763">
    <property type="entry name" value="ABC_transporter_ATP-binding"/>
</dbReference>
<dbReference type="GO" id="GO:0016887">
    <property type="term" value="F:ATP hydrolysis activity"/>
    <property type="evidence" value="ECO:0007669"/>
    <property type="project" value="InterPro"/>
</dbReference>
<organism evidence="6 7">
    <name type="scientific">Apilactobacillus micheneri</name>
    <dbReference type="NCBI Taxonomy" id="1899430"/>
    <lineage>
        <taxon>Bacteria</taxon>
        <taxon>Bacillati</taxon>
        <taxon>Bacillota</taxon>
        <taxon>Bacilli</taxon>
        <taxon>Lactobacillales</taxon>
        <taxon>Lactobacillaceae</taxon>
        <taxon>Apilactobacillus</taxon>
    </lineage>
</organism>
<evidence type="ECO:0000259" key="5">
    <source>
        <dbReference type="PROSITE" id="PS50893"/>
    </source>
</evidence>
<dbReference type="InterPro" id="IPR027417">
    <property type="entry name" value="P-loop_NTPase"/>
</dbReference>
<dbReference type="InterPro" id="IPR017871">
    <property type="entry name" value="ABC_transporter-like_CS"/>
</dbReference>
<dbReference type="Pfam" id="PF00005">
    <property type="entry name" value="ABC_tran"/>
    <property type="match status" value="1"/>
</dbReference>
<dbReference type="InterPro" id="IPR003439">
    <property type="entry name" value="ABC_transporter-like_ATP-bd"/>
</dbReference>
<dbReference type="PANTHER" id="PTHR42711:SF5">
    <property type="entry name" value="ABC TRANSPORTER ATP-BINDING PROTEIN NATA"/>
    <property type="match status" value="1"/>
</dbReference>
<evidence type="ECO:0000256" key="3">
    <source>
        <dbReference type="ARBA" id="ARBA00022741"/>
    </source>
</evidence>
<dbReference type="RefSeq" id="WP_140936297.1">
    <property type="nucleotide sequence ID" value="NZ_QUBF01000004.1"/>
</dbReference>
<evidence type="ECO:0000256" key="4">
    <source>
        <dbReference type="ARBA" id="ARBA00022840"/>
    </source>
</evidence>
<keyword evidence="3" id="KW-0547">Nucleotide-binding</keyword>
<comment type="similarity">
    <text evidence="1">Belongs to the ABC transporter superfamily.</text>
</comment>
<dbReference type="InterPro" id="IPR003593">
    <property type="entry name" value="AAA+_ATPase"/>
</dbReference>
<gene>
    <name evidence="6" type="ORF">DY130_04925</name>
</gene>
<dbReference type="Proteomes" id="UP000784700">
    <property type="component" value="Unassembled WGS sequence"/>
</dbReference>
<evidence type="ECO:0000313" key="7">
    <source>
        <dbReference type="Proteomes" id="UP000784700"/>
    </source>
</evidence>
<dbReference type="EMBL" id="QUBG01000004">
    <property type="protein sequence ID" value="TPR43778.1"/>
    <property type="molecule type" value="Genomic_DNA"/>
</dbReference>
<dbReference type="InterPro" id="IPR025302">
    <property type="entry name" value="DrrA1/2-like_C"/>
</dbReference>
<dbReference type="Gene3D" id="3.40.50.300">
    <property type="entry name" value="P-loop containing nucleotide triphosphate hydrolases"/>
    <property type="match status" value="1"/>
</dbReference>
<dbReference type="PANTHER" id="PTHR42711">
    <property type="entry name" value="ABC TRANSPORTER ATP-BINDING PROTEIN"/>
    <property type="match status" value="1"/>
</dbReference>
<evidence type="ECO:0000313" key="6">
    <source>
        <dbReference type="EMBL" id="TPR43778.1"/>
    </source>
</evidence>
<evidence type="ECO:0000256" key="1">
    <source>
        <dbReference type="ARBA" id="ARBA00005417"/>
    </source>
</evidence>
<dbReference type="SUPFAM" id="SSF52540">
    <property type="entry name" value="P-loop containing nucleoside triphosphate hydrolases"/>
    <property type="match status" value="1"/>
</dbReference>
<evidence type="ECO:0000256" key="2">
    <source>
        <dbReference type="ARBA" id="ARBA00022448"/>
    </source>
</evidence>
<dbReference type="Pfam" id="PF13732">
    <property type="entry name" value="DrrA1-3_C"/>
    <property type="match status" value="1"/>
</dbReference>
<name>A0A9Q8INF4_9LACO</name>
<feature type="domain" description="ABC transporter" evidence="5">
    <location>
        <begin position="4"/>
        <end position="229"/>
    </location>
</feature>
<dbReference type="AlphaFoldDB" id="A0A9Q8INF4"/>
<dbReference type="SMART" id="SM00382">
    <property type="entry name" value="AAA"/>
    <property type="match status" value="1"/>
</dbReference>
<keyword evidence="4 6" id="KW-0067">ATP-binding</keyword>
<dbReference type="GO" id="GO:0005524">
    <property type="term" value="F:ATP binding"/>
    <property type="evidence" value="ECO:0007669"/>
    <property type="project" value="UniProtKB-KW"/>
</dbReference>
<accession>A0A9Q8INF4</accession>
<reference evidence="6" key="1">
    <citation type="submission" date="2018-08" db="EMBL/GenBank/DDBJ databases">
        <title>Comparative genomics of wild bee and flower associated Lactobacillus reveals potential adaptation to the bee host.</title>
        <authorList>
            <person name="Vuong H.Q."/>
            <person name="Mcfrederick Q.S."/>
        </authorList>
    </citation>
    <scope>NUCLEOTIDE SEQUENCE</scope>
    <source>
        <strain evidence="6">HV_63</strain>
    </source>
</reference>
<proteinExistence type="inferred from homology"/>
<protein>
    <submittedName>
        <fullName evidence="6">ABC transporter ATP-binding protein</fullName>
    </submittedName>
</protein>
<dbReference type="PROSITE" id="PS50893">
    <property type="entry name" value="ABC_TRANSPORTER_2"/>
    <property type="match status" value="1"/>
</dbReference>